<dbReference type="OrthoDB" id="40048at2759"/>
<dbReference type="OMA" id="WRESLYC"/>
<dbReference type="GO" id="GO:0005829">
    <property type="term" value="C:cytosol"/>
    <property type="evidence" value="ECO:0007669"/>
    <property type="project" value="TreeGrafter"/>
</dbReference>
<accession>A0A388JLY3</accession>
<evidence type="ECO:0000259" key="11">
    <source>
        <dbReference type="Pfam" id="PF23925"/>
    </source>
</evidence>
<evidence type="ECO:0000313" key="13">
    <source>
        <dbReference type="EMBL" id="GBG58830.1"/>
    </source>
</evidence>
<sequence length="1657" mass="181319">MRNLFIIAESQVRCQLLASSQCDNHGRSDKEDRLVWLTINPENSHVYAATIGGMVFGFRRSNPSEILFEFSLLSPKGGEETGGLEDQCEHQALESFVDRIKAFEYLVEEEALLVAMEAGELLLLHLEQHEIECVGLIQGGIAGLSWSPDGEVFVVTTLDRKLLMMTKEWEVLAEVDMESGQQSQRVCDVRISWRGDGKYFATLSGAGQQETEGDAIADVDQSSGRSAEIWEREGCVLHSCTEKMKSLMCPVAWRANGSLIAVARKGGSSCQQVTGGRGSSKVAEAAADGEEGKNGVEVVFFERNGLRRGGFWLDRTLEDGYLCVAVDQLSWNMDSELLLVIVRGKERSYDIVQVWFRNNYHWYMKLEWRFGMGLGVHAFWDAERPLRLHVWTAVGTYRCIDLGWDSAVERRDQGGSPTAAVIDGRFLRITPLANSLIPPPMSAAVIVHSACVRCASVLSLSAGLRKMGTAVPESNCSSMVAAVLSDGSLAIQISGTLSWISEEDVTSENSQESVVEDEWGGAMLSAERVDLNGHRVYARELAWLSPHSVLMVVSACDVTMQGEECGGSYNAVDSASRVGDSDGDLLVEVLLLSEEGGLEERGEGGDARKQWRGTVVRETRTRLPVVRLLRDDVSSWAEGTPPPSSVDGCSRVLVEIEDGSVDTYLEGVGLIRRKGEGLNAVVESFPERCPWIAAASFGKGVDPQICVIGLSGKGLLYLGKRVLAEDCVTFAVHFGSLATTEGAEGSGGAEEWEGEEQEAVCNVVFTTRRDVMYVLRLGDWISASFPGLGLMGKKTNGVRGEGNFTMLTGDEDLTEFVAKESVAAVGKVGSKMAQSKERGCEFTTRTVWERGARIVAALGGKEAGVIVQTVRGNLETVFPRALVLEEVGRAIRTGNYGRAMEMARRHRLDLNVLVDYGGWRSFLKRGVERFLNAVGNLRHVSELVLALNSSNVMEGVYHGYISSWDGGVAGDHHHGHFGANGINSHGDVFTAITGGKFLSSVDDTVFENGKVHAICKAIRQTLLQKGQDEDFGKQRSRDLELCVLTTLARSDPPELEEALRRIKLIKEGEFGKTIGQQEEEEEGSHMMRDKRQRGLSTEDALKHLMLIKEGEFGKTIGQQEEEEEGSHMMRDKRQRGLSTEDALKHLMVLTDSNRLFDTALGIYDLHLAAMVASHSQRDPKEFLPFLQELEAMPPPLLRYTIDKKLNRMDSALRNLAEAGPAHHKECVALVRTHVELFPVAMELFSRNEVQRNAVLEAWADHMLSEGRHSNAALAYSSCRQWSKAMTAYRAGGNWRGVLSLAGKLGFKAKELQLLAMELRDELKAMGHPADAARISTDYLDDTESATALLIEAREWMEALRVGYLCRQKPGTEAGTTAEGVADIVETRVAPVAVETARVQIADFDEEAERVEKYLRRWRDVHTRRLQLAARLASERDRWEAAEGRGDDDAESVTDSVGSDLSAYESRTTGSSVSGSSPSRAGTSSASSSGGKQLGKRASRRAAKRAAKGGRIRIRAGSPGEELALLEYVKGLSITARVQEEIGQLSEVLVLLGKEGLAGQLQHRVGEFMEVLQKAVQEMASSIDQESTGSQVKVNGGVEQPQQMDHVNSTGHRPTIGRVLTGNGNIEGKSKAPTGADDGAQWRWAILDVHGRLPAPSS</sequence>
<keyword evidence="14" id="KW-1185">Reference proteome</keyword>
<proteinExistence type="inferred from homology"/>
<dbReference type="UniPathway" id="UPA00988"/>
<dbReference type="Pfam" id="PF23878">
    <property type="entry name" value="TPR_ELP1"/>
    <property type="match status" value="1"/>
</dbReference>
<evidence type="ECO:0000259" key="8">
    <source>
        <dbReference type="Pfam" id="PF04762"/>
    </source>
</evidence>
<dbReference type="Gene3D" id="2.130.10.10">
    <property type="entry name" value="YVTN repeat-like/Quinoprotein amine dehydrogenase"/>
    <property type="match status" value="1"/>
</dbReference>
<dbReference type="Proteomes" id="UP000265515">
    <property type="component" value="Unassembled WGS sequence"/>
</dbReference>
<protein>
    <recommendedName>
        <fullName evidence="6">Elongator complex protein 1</fullName>
    </recommendedName>
</protein>
<evidence type="ECO:0000259" key="10">
    <source>
        <dbReference type="Pfam" id="PF23878"/>
    </source>
</evidence>
<dbReference type="Gramene" id="GBG58830">
    <property type="protein sequence ID" value="GBG58830"/>
    <property type="gene ID" value="CBR_g230"/>
</dbReference>
<dbReference type="InterPro" id="IPR056165">
    <property type="entry name" value="Beta-prop_ELP1_2nd"/>
</dbReference>
<feature type="region of interest" description="Disordered" evidence="7">
    <location>
        <begin position="1436"/>
        <end position="1512"/>
    </location>
</feature>
<dbReference type="InterPro" id="IPR056166">
    <property type="entry name" value="TPR_ELP1"/>
</dbReference>
<keyword evidence="5" id="KW-0819">tRNA processing</keyword>
<dbReference type="InterPro" id="IPR056164">
    <property type="entry name" value="Beta-prop_ELP1_1st"/>
</dbReference>
<dbReference type="InterPro" id="IPR056169">
    <property type="entry name" value="HB_ELP1"/>
</dbReference>
<dbReference type="Pfam" id="PF23936">
    <property type="entry name" value="HB_ELP1"/>
    <property type="match status" value="1"/>
</dbReference>
<evidence type="ECO:0000259" key="9">
    <source>
        <dbReference type="Pfam" id="PF23797"/>
    </source>
</evidence>
<feature type="compositionally biased region" description="Low complexity" evidence="7">
    <location>
        <begin position="1465"/>
        <end position="1490"/>
    </location>
</feature>
<evidence type="ECO:0000256" key="7">
    <source>
        <dbReference type="SAM" id="MobiDB-lite"/>
    </source>
</evidence>
<dbReference type="InterPro" id="IPR056167">
    <property type="entry name" value="A-sol_ELP1"/>
</dbReference>
<evidence type="ECO:0000259" key="12">
    <source>
        <dbReference type="Pfam" id="PF23936"/>
    </source>
</evidence>
<dbReference type="InterPro" id="IPR015943">
    <property type="entry name" value="WD40/YVTN_repeat-like_dom_sf"/>
</dbReference>
<feature type="domain" description="ELP1 first N-terminal beta-propeller" evidence="8">
    <location>
        <begin position="88"/>
        <end position="181"/>
    </location>
</feature>
<dbReference type="STRING" id="69332.A0A388JLY3"/>
<feature type="domain" description="ELP1 first N-terminal beta-propeller" evidence="8">
    <location>
        <begin position="188"/>
        <end position="381"/>
    </location>
</feature>
<evidence type="ECO:0000256" key="4">
    <source>
        <dbReference type="ARBA" id="ARBA00022490"/>
    </source>
</evidence>
<organism evidence="13 14">
    <name type="scientific">Chara braunii</name>
    <name type="common">Braun's stonewort</name>
    <dbReference type="NCBI Taxonomy" id="69332"/>
    <lineage>
        <taxon>Eukaryota</taxon>
        <taxon>Viridiplantae</taxon>
        <taxon>Streptophyta</taxon>
        <taxon>Charophyceae</taxon>
        <taxon>Charales</taxon>
        <taxon>Characeae</taxon>
        <taxon>Chara</taxon>
    </lineage>
</organism>
<evidence type="ECO:0000256" key="3">
    <source>
        <dbReference type="ARBA" id="ARBA00006086"/>
    </source>
</evidence>
<comment type="caution">
    <text evidence="13">The sequence shown here is derived from an EMBL/GenBank/DDBJ whole genome shotgun (WGS) entry which is preliminary data.</text>
</comment>
<dbReference type="PANTHER" id="PTHR12747:SF0">
    <property type="entry name" value="ELONGATOR COMPLEX PROTEIN 1"/>
    <property type="match status" value="1"/>
</dbReference>
<dbReference type="GO" id="GO:0033588">
    <property type="term" value="C:elongator holoenzyme complex"/>
    <property type="evidence" value="ECO:0007669"/>
    <property type="project" value="InterPro"/>
</dbReference>
<comment type="pathway">
    <text evidence="2">tRNA modification; 5-methoxycarbonylmethyl-2-thiouridine-tRNA biosynthesis.</text>
</comment>
<evidence type="ECO:0000313" key="14">
    <source>
        <dbReference type="Proteomes" id="UP000265515"/>
    </source>
</evidence>
<evidence type="ECO:0000256" key="2">
    <source>
        <dbReference type="ARBA" id="ARBA00005043"/>
    </source>
</evidence>
<dbReference type="InterPro" id="IPR006849">
    <property type="entry name" value="Elp1"/>
</dbReference>
<evidence type="ECO:0000256" key="1">
    <source>
        <dbReference type="ARBA" id="ARBA00004496"/>
    </source>
</evidence>
<feature type="domain" description="ELP1 N-terminal second beta-propeller" evidence="9">
    <location>
        <begin position="650"/>
        <end position="733"/>
    </location>
</feature>
<feature type="compositionally biased region" description="Basic and acidic residues" evidence="7">
    <location>
        <begin position="1436"/>
        <end position="1446"/>
    </location>
</feature>
<feature type="domain" description="ELP1 N-terminal second beta-propeller" evidence="9">
    <location>
        <begin position="421"/>
        <end position="555"/>
    </location>
</feature>
<dbReference type="GO" id="GO:0002926">
    <property type="term" value="P:tRNA wobble base 5-methoxycarbonylmethyl-2-thiouridinylation"/>
    <property type="evidence" value="ECO:0007669"/>
    <property type="project" value="TreeGrafter"/>
</dbReference>
<dbReference type="PANTHER" id="PTHR12747">
    <property type="entry name" value="ELONGATOR COMPLEX PROTEIN 1"/>
    <property type="match status" value="1"/>
</dbReference>
<comment type="subcellular location">
    <subcellularLocation>
        <location evidence="1">Cytoplasm</location>
    </subcellularLocation>
</comment>
<feature type="domain" description="ELP1 TPR" evidence="10">
    <location>
        <begin position="1198"/>
        <end position="1360"/>
    </location>
</feature>
<gene>
    <name evidence="13" type="ORF">CBR_g230</name>
</gene>
<evidence type="ECO:0000256" key="6">
    <source>
        <dbReference type="ARBA" id="ARBA00029535"/>
    </source>
</evidence>
<reference evidence="13 14" key="1">
    <citation type="journal article" date="2018" name="Cell">
        <title>The Chara Genome: Secondary Complexity and Implications for Plant Terrestrialization.</title>
        <authorList>
            <person name="Nishiyama T."/>
            <person name="Sakayama H."/>
            <person name="Vries J.D."/>
            <person name="Buschmann H."/>
            <person name="Saint-Marcoux D."/>
            <person name="Ullrich K.K."/>
            <person name="Haas F.B."/>
            <person name="Vanderstraeten L."/>
            <person name="Becker D."/>
            <person name="Lang D."/>
            <person name="Vosolsobe S."/>
            <person name="Rombauts S."/>
            <person name="Wilhelmsson P.K.I."/>
            <person name="Janitza P."/>
            <person name="Kern R."/>
            <person name="Heyl A."/>
            <person name="Rumpler F."/>
            <person name="Villalobos L.I.A.C."/>
            <person name="Clay J.M."/>
            <person name="Skokan R."/>
            <person name="Toyoda A."/>
            <person name="Suzuki Y."/>
            <person name="Kagoshima H."/>
            <person name="Schijlen E."/>
            <person name="Tajeshwar N."/>
            <person name="Catarino B."/>
            <person name="Hetherington A.J."/>
            <person name="Saltykova A."/>
            <person name="Bonnot C."/>
            <person name="Breuninger H."/>
            <person name="Symeonidi A."/>
            <person name="Radhakrishnan G.V."/>
            <person name="Van Nieuwerburgh F."/>
            <person name="Deforce D."/>
            <person name="Chang C."/>
            <person name="Karol K.G."/>
            <person name="Hedrich R."/>
            <person name="Ulvskov P."/>
            <person name="Glockner G."/>
            <person name="Delwiche C.F."/>
            <person name="Petrasek J."/>
            <person name="Van de Peer Y."/>
            <person name="Friml J."/>
            <person name="Beilby M."/>
            <person name="Dolan L."/>
            <person name="Kohara Y."/>
            <person name="Sugano S."/>
            <person name="Fujiyama A."/>
            <person name="Delaux P.-M."/>
            <person name="Quint M."/>
            <person name="TheiBen G."/>
            <person name="Hagemann M."/>
            <person name="Harholt J."/>
            <person name="Dunand C."/>
            <person name="Zachgo S."/>
            <person name="Langdale J."/>
            <person name="Maumus F."/>
            <person name="Straeten D.V.D."/>
            <person name="Gould S.B."/>
            <person name="Rensing S.A."/>
        </authorList>
    </citation>
    <scope>NUCLEOTIDE SEQUENCE [LARGE SCALE GENOMIC DNA]</scope>
    <source>
        <strain evidence="13 14">S276</strain>
    </source>
</reference>
<dbReference type="EMBL" id="BFEA01000001">
    <property type="protein sequence ID" value="GBG58830.1"/>
    <property type="molecule type" value="Genomic_DNA"/>
</dbReference>
<dbReference type="Pfam" id="PF23925">
    <property type="entry name" value="A-sol_ELP1"/>
    <property type="match status" value="2"/>
</dbReference>
<name>A0A388JLY3_CHABU</name>
<evidence type="ECO:0000256" key="5">
    <source>
        <dbReference type="ARBA" id="ARBA00022694"/>
    </source>
</evidence>
<feature type="domain" description="ELP1 three-helical bundle" evidence="12">
    <location>
        <begin position="1382"/>
        <end position="1577"/>
    </location>
</feature>
<comment type="similarity">
    <text evidence="3">Belongs to the ELP1/IKA1 family.</text>
</comment>
<dbReference type="SUPFAM" id="SSF82171">
    <property type="entry name" value="DPP6 N-terminal domain-like"/>
    <property type="match status" value="1"/>
</dbReference>
<keyword evidence="4" id="KW-0963">Cytoplasm</keyword>
<dbReference type="Pfam" id="PF04762">
    <property type="entry name" value="Beta-prop_ELP1_1st"/>
    <property type="match status" value="2"/>
</dbReference>
<dbReference type="GO" id="GO:0000049">
    <property type="term" value="F:tRNA binding"/>
    <property type="evidence" value="ECO:0007669"/>
    <property type="project" value="TreeGrafter"/>
</dbReference>
<feature type="compositionally biased region" description="Basic residues" evidence="7">
    <location>
        <begin position="1493"/>
        <end position="1512"/>
    </location>
</feature>
<feature type="domain" description="ELP1 alpha-solenoid" evidence="11">
    <location>
        <begin position="1131"/>
        <end position="1189"/>
    </location>
</feature>
<dbReference type="Pfam" id="PF23797">
    <property type="entry name" value="Beta-prop_ELP1_2nd"/>
    <property type="match status" value="2"/>
</dbReference>
<feature type="domain" description="ELP1 alpha-solenoid" evidence="11">
    <location>
        <begin position="880"/>
        <end position="961"/>
    </location>
</feature>
<dbReference type="Gene3D" id="1.25.40.470">
    <property type="match status" value="1"/>
</dbReference>